<keyword evidence="3" id="KW-1185">Reference proteome</keyword>
<evidence type="ECO:0000313" key="2">
    <source>
        <dbReference type="EMBL" id="QIG45602.1"/>
    </source>
</evidence>
<accession>A0A6G6WK66</accession>
<evidence type="ECO:0000259" key="1">
    <source>
        <dbReference type="Pfam" id="PF25087"/>
    </source>
</evidence>
<dbReference type="Proteomes" id="UP000502996">
    <property type="component" value="Chromosome"/>
</dbReference>
<dbReference type="PANTHER" id="PTHR13061">
    <property type="entry name" value="DYNACTIN SUBUNIT P25"/>
    <property type="match status" value="1"/>
</dbReference>
<gene>
    <name evidence="2" type="ORF">G5V58_25235</name>
</gene>
<evidence type="ECO:0000313" key="3">
    <source>
        <dbReference type="Proteomes" id="UP000502996"/>
    </source>
</evidence>
<name>A0A6G6WK66_9ACTN</name>
<dbReference type="RefSeq" id="WP_165238332.1">
    <property type="nucleotide sequence ID" value="NZ_CP049257.1"/>
</dbReference>
<dbReference type="Pfam" id="PF25087">
    <property type="entry name" value="GMPPB_C"/>
    <property type="match status" value="1"/>
</dbReference>
<organism evidence="2 3">
    <name type="scientific">Nocardioides anomalus</name>
    <dbReference type="NCBI Taxonomy" id="2712223"/>
    <lineage>
        <taxon>Bacteria</taxon>
        <taxon>Bacillati</taxon>
        <taxon>Actinomycetota</taxon>
        <taxon>Actinomycetes</taxon>
        <taxon>Propionibacteriales</taxon>
        <taxon>Nocardioidaceae</taxon>
        <taxon>Nocardioides</taxon>
    </lineage>
</organism>
<dbReference type="PANTHER" id="PTHR13061:SF29">
    <property type="entry name" value="GAMMA CARBONIC ANHYDRASE-LIKE 1, MITOCHONDRIAL-RELATED"/>
    <property type="match status" value="1"/>
</dbReference>
<dbReference type="AlphaFoldDB" id="A0A6G6WK66"/>
<sequence>MPLYVFEGKTPTVHPTAFVAPSADLIGDVVVEAGASVWFGAVLRADFGRIVVHEGANVQDGSVLHAGVGEDCTIGAGATIGHACVVHACTIGAEALVANHATVLDGAVVGSRTLVGAGSLVTGGTTLPDGVLAIGTPARVMGPIEGTSAEAWVEGNPSAYQELAQRYLAGFGPA</sequence>
<dbReference type="SUPFAM" id="SSF51161">
    <property type="entry name" value="Trimeric LpxA-like enzymes"/>
    <property type="match status" value="1"/>
</dbReference>
<dbReference type="EMBL" id="CP049257">
    <property type="protein sequence ID" value="QIG45602.1"/>
    <property type="molecule type" value="Genomic_DNA"/>
</dbReference>
<dbReference type="KEGG" id="nano:G5V58_25235"/>
<dbReference type="Gene3D" id="2.160.10.10">
    <property type="entry name" value="Hexapeptide repeat proteins"/>
    <property type="match status" value="1"/>
</dbReference>
<dbReference type="InterPro" id="IPR047324">
    <property type="entry name" value="LbH_gamma_CA-like"/>
</dbReference>
<proteinExistence type="predicted"/>
<dbReference type="InterPro" id="IPR050484">
    <property type="entry name" value="Transf_Hexapept/Carb_Anhydrase"/>
</dbReference>
<dbReference type="InterPro" id="IPR056729">
    <property type="entry name" value="GMPPB_C"/>
</dbReference>
<feature type="domain" description="Mannose-1-phosphate guanyltransferase C-terminal" evidence="1">
    <location>
        <begin position="48"/>
        <end position="131"/>
    </location>
</feature>
<dbReference type="InterPro" id="IPR011004">
    <property type="entry name" value="Trimer_LpxA-like_sf"/>
</dbReference>
<protein>
    <submittedName>
        <fullName evidence="2">Gamma carbonic anhydrase family protein</fullName>
    </submittedName>
</protein>
<reference evidence="2 3" key="1">
    <citation type="submission" date="2020-02" db="EMBL/GenBank/DDBJ databases">
        <title>Full genome sequence of Nocardioides sp. R-3366.</title>
        <authorList>
            <person name="Im W.-T."/>
        </authorList>
    </citation>
    <scope>NUCLEOTIDE SEQUENCE [LARGE SCALE GENOMIC DNA]</scope>
    <source>
        <strain evidence="2 3">R-3366</strain>
    </source>
</reference>
<dbReference type="CDD" id="cd04645">
    <property type="entry name" value="LbH_gamma_CA_like"/>
    <property type="match status" value="1"/>
</dbReference>